<protein>
    <submittedName>
        <fullName evidence="10">TRAP transporter, DctM subunit</fullName>
    </submittedName>
</protein>
<evidence type="ECO:0000256" key="3">
    <source>
        <dbReference type="ARBA" id="ARBA00022519"/>
    </source>
</evidence>
<evidence type="ECO:0000313" key="11">
    <source>
        <dbReference type="Proteomes" id="UP000182284"/>
    </source>
</evidence>
<evidence type="ECO:0000313" key="10">
    <source>
        <dbReference type="EMBL" id="SDG22367.1"/>
    </source>
</evidence>
<feature type="transmembrane region" description="Helical" evidence="8">
    <location>
        <begin position="466"/>
        <end position="487"/>
    </location>
</feature>
<keyword evidence="4 8" id="KW-0812">Transmembrane</keyword>
<dbReference type="PANTHER" id="PTHR33362">
    <property type="entry name" value="SIALIC ACID TRAP TRANSPORTER PERMEASE PROTEIN SIAT-RELATED"/>
    <property type="match status" value="1"/>
</dbReference>
<dbReference type="GO" id="GO:0005886">
    <property type="term" value="C:plasma membrane"/>
    <property type="evidence" value="ECO:0007669"/>
    <property type="project" value="UniProtKB-SubCell"/>
</dbReference>
<evidence type="ECO:0000256" key="8">
    <source>
        <dbReference type="SAM" id="Phobius"/>
    </source>
</evidence>
<feature type="transmembrane region" description="Helical" evidence="8">
    <location>
        <begin position="337"/>
        <end position="359"/>
    </location>
</feature>
<feature type="transmembrane region" description="Helical" evidence="8">
    <location>
        <begin position="397"/>
        <end position="415"/>
    </location>
</feature>
<keyword evidence="2" id="KW-1003">Cell membrane</keyword>
<keyword evidence="3 7" id="KW-0997">Cell inner membrane</keyword>
<keyword evidence="7" id="KW-0813">Transport</keyword>
<organism evidence="10 11">
    <name type="scientific">Celeribacter baekdonensis</name>
    <dbReference type="NCBI Taxonomy" id="875171"/>
    <lineage>
        <taxon>Bacteria</taxon>
        <taxon>Pseudomonadati</taxon>
        <taxon>Pseudomonadota</taxon>
        <taxon>Alphaproteobacteria</taxon>
        <taxon>Rhodobacterales</taxon>
        <taxon>Roseobacteraceae</taxon>
        <taxon>Celeribacter</taxon>
    </lineage>
</organism>
<evidence type="ECO:0000256" key="7">
    <source>
        <dbReference type="RuleBase" id="RU369079"/>
    </source>
</evidence>
<proteinExistence type="predicted"/>
<comment type="subcellular location">
    <subcellularLocation>
        <location evidence="1 7">Cell inner membrane</location>
        <topology evidence="1 7">Multi-pass membrane protein</topology>
    </subcellularLocation>
</comment>
<feature type="transmembrane region" description="Helical" evidence="8">
    <location>
        <begin position="69"/>
        <end position="91"/>
    </location>
</feature>
<dbReference type="GO" id="GO:0022857">
    <property type="term" value="F:transmembrane transporter activity"/>
    <property type="evidence" value="ECO:0007669"/>
    <property type="project" value="UniProtKB-UniRule"/>
</dbReference>
<sequence>MMEWYSAMILLLGIVCFFLFLGLPVAFAFMAANLFGTVLFIGGLASIGDWTIASLSLQSMPMEFHEAISYSLSTIALFLLMGEILLETGVAFKAIGAIERMISRVPGRLSIVAIVGGTVFSSLSGSTVANTAILGKVLLPDMLRRGYKPAIAMGPIMAVGGIAMLIPPSSLAVLLASIAQKSVALLLVAGIIPGFLMALCFFAYIIIRCTLNPDLAPAYDPDISYLDRPLTFAINTRRGTVWSRTYTGKWLRMANRLLPTVVYILPLFSIFVVVVGSIFTNFASPTEAAAMGCLAALGACLFFRLFKNKFTITGIEGADFGYAEIGKALMETAKVNTMIIFIIAGSLVFTQAMAVSGATQGLLQALTALDLSPLSVVLFMILILLFLGAFMDQVSMLLLTLPFFLLGPSSLQAIYGIDPIWLMVLILITMEIGLLTPPFGLLLFVMRGVAPDGITIGQIIRSALPFILIELAVLALLIFVPGVATWLPNLIK</sequence>
<dbReference type="Proteomes" id="UP000182284">
    <property type="component" value="Unassembled WGS sequence"/>
</dbReference>
<evidence type="ECO:0000256" key="2">
    <source>
        <dbReference type="ARBA" id="ARBA00022475"/>
    </source>
</evidence>
<gene>
    <name evidence="10" type="ORF">SAMN04488117_11442</name>
</gene>
<evidence type="ECO:0000256" key="5">
    <source>
        <dbReference type="ARBA" id="ARBA00022989"/>
    </source>
</evidence>
<dbReference type="AlphaFoldDB" id="A0A1G7SH09"/>
<dbReference type="InterPro" id="IPR004681">
    <property type="entry name" value="TRAP_DctM"/>
</dbReference>
<feature type="transmembrane region" description="Helical" evidence="8">
    <location>
        <begin position="184"/>
        <end position="207"/>
    </location>
</feature>
<feature type="transmembrane region" description="Helical" evidence="8">
    <location>
        <begin position="38"/>
        <end position="57"/>
    </location>
</feature>
<keyword evidence="6 8" id="KW-0472">Membrane</keyword>
<evidence type="ECO:0000259" key="9">
    <source>
        <dbReference type="Pfam" id="PF06808"/>
    </source>
</evidence>
<evidence type="ECO:0000256" key="4">
    <source>
        <dbReference type="ARBA" id="ARBA00022692"/>
    </source>
</evidence>
<feature type="transmembrane region" description="Helical" evidence="8">
    <location>
        <begin position="151"/>
        <end position="178"/>
    </location>
</feature>
<dbReference type="Pfam" id="PF06808">
    <property type="entry name" value="DctM"/>
    <property type="match status" value="1"/>
</dbReference>
<feature type="transmembrane region" description="Helical" evidence="8">
    <location>
        <begin position="421"/>
        <end position="445"/>
    </location>
</feature>
<feature type="transmembrane region" description="Helical" evidence="8">
    <location>
        <begin position="371"/>
        <end position="390"/>
    </location>
</feature>
<keyword evidence="5 8" id="KW-1133">Transmembrane helix</keyword>
<feature type="domain" description="TRAP C4-dicarboxylate transport system permease DctM subunit" evidence="9">
    <location>
        <begin position="13"/>
        <end position="482"/>
    </location>
</feature>
<feature type="transmembrane region" description="Helical" evidence="8">
    <location>
        <begin position="111"/>
        <end position="139"/>
    </location>
</feature>
<name>A0A1G7SH09_9RHOB</name>
<feature type="transmembrane region" description="Helical" evidence="8">
    <location>
        <begin position="261"/>
        <end position="282"/>
    </location>
</feature>
<evidence type="ECO:0000256" key="6">
    <source>
        <dbReference type="ARBA" id="ARBA00023136"/>
    </source>
</evidence>
<reference evidence="10 11" key="1">
    <citation type="submission" date="2016-10" db="EMBL/GenBank/DDBJ databases">
        <authorList>
            <person name="de Groot N.N."/>
        </authorList>
    </citation>
    <scope>NUCLEOTIDE SEQUENCE [LARGE SCALE GENOMIC DNA]</scope>
    <source>
        <strain evidence="10 11">DSM 27375</strain>
    </source>
</reference>
<evidence type="ECO:0000256" key="1">
    <source>
        <dbReference type="ARBA" id="ARBA00004429"/>
    </source>
</evidence>
<comment type="function">
    <text evidence="7">Part of the tripartite ATP-independent periplasmic (TRAP) transport system.</text>
</comment>
<dbReference type="PANTHER" id="PTHR33362:SF5">
    <property type="entry name" value="C4-DICARBOXYLATE TRAP TRANSPORTER LARGE PERMEASE PROTEIN DCTM"/>
    <property type="match status" value="1"/>
</dbReference>
<dbReference type="InterPro" id="IPR010656">
    <property type="entry name" value="DctM"/>
</dbReference>
<dbReference type="EMBL" id="FNBL01000014">
    <property type="protein sequence ID" value="SDG22367.1"/>
    <property type="molecule type" value="Genomic_DNA"/>
</dbReference>
<accession>A0A1G7SH09</accession>